<comment type="caution">
    <text evidence="4">The sequence shown here is derived from an EMBL/GenBank/DDBJ whole genome shotgun (WGS) entry which is preliminary data.</text>
</comment>
<dbReference type="Gene3D" id="3.40.630.30">
    <property type="match status" value="1"/>
</dbReference>
<dbReference type="Proteomes" id="UP000681075">
    <property type="component" value="Unassembled WGS sequence"/>
</dbReference>
<evidence type="ECO:0000256" key="1">
    <source>
        <dbReference type="ARBA" id="ARBA00022679"/>
    </source>
</evidence>
<evidence type="ECO:0000259" key="3">
    <source>
        <dbReference type="PROSITE" id="PS51186"/>
    </source>
</evidence>
<keyword evidence="1" id="KW-0808">Transferase</keyword>
<dbReference type="SUPFAM" id="SSF55729">
    <property type="entry name" value="Acyl-CoA N-acyltransferases (Nat)"/>
    <property type="match status" value="1"/>
</dbReference>
<dbReference type="RefSeq" id="WP_420242304.1">
    <property type="nucleotide sequence ID" value="NZ_BOPV01000001.1"/>
</dbReference>
<protein>
    <submittedName>
        <fullName evidence="4">N-acetyltransferase</fullName>
    </submittedName>
</protein>
<sequence>MTAPADPGVGPIVPDDRPRWAQLFCAYLEFYGTEIPPSTYEATWARLMAPDGTIRGLGVRDAAGQLVAISHYLFHPTSSSDRPVCYMQDLFTDPAARGKGCARALINGVAEAARSRNAVRVYWLTQEDNKTARALYEKLAKFSGFVRYDIRL</sequence>
<name>A0A8S8XDA4_9PROT</name>
<evidence type="ECO:0000256" key="2">
    <source>
        <dbReference type="ARBA" id="ARBA00023315"/>
    </source>
</evidence>
<dbReference type="InterPro" id="IPR016181">
    <property type="entry name" value="Acyl_CoA_acyltransferase"/>
</dbReference>
<reference evidence="4" key="1">
    <citation type="submission" date="2021-02" db="EMBL/GenBank/DDBJ databases">
        <title>Genome sequence of Rhodospirillales sp. strain TMPK1 isolated from soil.</title>
        <authorList>
            <person name="Nakai R."/>
            <person name="Kusada H."/>
            <person name="Tamaki H."/>
        </authorList>
    </citation>
    <scope>NUCLEOTIDE SEQUENCE</scope>
    <source>
        <strain evidence="4">TMPK1</strain>
    </source>
</reference>
<evidence type="ECO:0000313" key="5">
    <source>
        <dbReference type="Proteomes" id="UP000681075"/>
    </source>
</evidence>
<dbReference type="AlphaFoldDB" id="A0A8S8XDA4"/>
<evidence type="ECO:0000313" key="4">
    <source>
        <dbReference type="EMBL" id="GIL39206.1"/>
    </source>
</evidence>
<dbReference type="GO" id="GO:0016747">
    <property type="term" value="F:acyltransferase activity, transferring groups other than amino-acyl groups"/>
    <property type="evidence" value="ECO:0007669"/>
    <property type="project" value="InterPro"/>
</dbReference>
<accession>A0A8S8XDA4</accession>
<gene>
    <name evidence="4" type="ORF">TMPK1_14430</name>
</gene>
<dbReference type="EMBL" id="BOPV01000001">
    <property type="protein sequence ID" value="GIL39206.1"/>
    <property type="molecule type" value="Genomic_DNA"/>
</dbReference>
<dbReference type="InterPro" id="IPR050832">
    <property type="entry name" value="Bact_Acetyltransf"/>
</dbReference>
<dbReference type="PANTHER" id="PTHR43877">
    <property type="entry name" value="AMINOALKYLPHOSPHONATE N-ACETYLTRANSFERASE-RELATED-RELATED"/>
    <property type="match status" value="1"/>
</dbReference>
<keyword evidence="2" id="KW-0012">Acyltransferase</keyword>
<feature type="domain" description="N-acetyltransferase" evidence="3">
    <location>
        <begin position="7"/>
        <end position="152"/>
    </location>
</feature>
<dbReference type="CDD" id="cd04301">
    <property type="entry name" value="NAT_SF"/>
    <property type="match status" value="1"/>
</dbReference>
<keyword evidence="5" id="KW-1185">Reference proteome</keyword>
<dbReference type="PROSITE" id="PS51186">
    <property type="entry name" value="GNAT"/>
    <property type="match status" value="1"/>
</dbReference>
<dbReference type="InterPro" id="IPR000182">
    <property type="entry name" value="GNAT_dom"/>
</dbReference>
<proteinExistence type="predicted"/>
<organism evidence="4 5">
    <name type="scientific">Roseiterribacter gracilis</name>
    <dbReference type="NCBI Taxonomy" id="2812848"/>
    <lineage>
        <taxon>Bacteria</taxon>
        <taxon>Pseudomonadati</taxon>
        <taxon>Pseudomonadota</taxon>
        <taxon>Alphaproteobacteria</taxon>
        <taxon>Rhodospirillales</taxon>
        <taxon>Roseiterribacteraceae</taxon>
        <taxon>Roseiterribacter</taxon>
    </lineage>
</organism>
<dbReference type="Pfam" id="PF00583">
    <property type="entry name" value="Acetyltransf_1"/>
    <property type="match status" value="1"/>
</dbReference>